<sequence>MERWRGRVALVTGASVGMGEAFCRALVKHGMIVVGCARRVELIEKTAKELEGETGRLIPMKCDLTVKSEIESMFRAIKDQVGGVDVCVNNAGYLAPQQLLGGDTDTFQKMLDTNILGLSIVTQMAVQSMKERKVDDGHIIHICSQTGHRYCREIAAMHFYSATKHAVKCLTEGLRACLRAEESMIRVSTISPALVDTVLARQWVEVEFGKEKMEQLFRRRQCLLPEEIADNLIYILSAPPSVNIRDICVGGVLDPL</sequence>
<evidence type="ECO:0000256" key="1">
    <source>
        <dbReference type="ARBA" id="ARBA00006484"/>
    </source>
</evidence>
<evidence type="ECO:0000256" key="2">
    <source>
        <dbReference type="ARBA" id="ARBA00023002"/>
    </source>
</evidence>
<dbReference type="RefSeq" id="XP_013400206.1">
    <property type="nucleotide sequence ID" value="XM_013544752.1"/>
</dbReference>
<dbReference type="PRINTS" id="PR00080">
    <property type="entry name" value="SDRFAMILY"/>
</dbReference>
<gene>
    <name evidence="5" type="primary">LOC106166261</name>
</gene>
<evidence type="ECO:0000313" key="4">
    <source>
        <dbReference type="Proteomes" id="UP000085678"/>
    </source>
</evidence>
<dbReference type="Proteomes" id="UP000085678">
    <property type="component" value="Unplaced"/>
</dbReference>
<proteinExistence type="inferred from homology"/>
<dbReference type="FunCoup" id="A0A1S3IQL6">
    <property type="interactions" value="322"/>
</dbReference>
<evidence type="ECO:0000313" key="5">
    <source>
        <dbReference type="RefSeq" id="XP_013400206.1"/>
    </source>
</evidence>
<name>A0A1S3IQL6_LINAN</name>
<comment type="similarity">
    <text evidence="1 3">Belongs to the short-chain dehydrogenases/reductases (SDR) family.</text>
</comment>
<dbReference type="InterPro" id="IPR002347">
    <property type="entry name" value="SDR_fam"/>
</dbReference>
<dbReference type="AlphaFoldDB" id="A0A1S3IQL6"/>
<dbReference type="Pfam" id="PF00106">
    <property type="entry name" value="adh_short"/>
    <property type="match status" value="1"/>
</dbReference>
<dbReference type="GeneID" id="106166261"/>
<keyword evidence="4" id="KW-1185">Reference proteome</keyword>
<evidence type="ECO:0000256" key="3">
    <source>
        <dbReference type="RuleBase" id="RU000363"/>
    </source>
</evidence>
<dbReference type="InParanoid" id="A0A1S3IQL6"/>
<organism evidence="4 5">
    <name type="scientific">Lingula anatina</name>
    <name type="common">Brachiopod</name>
    <name type="synonym">Lingula unguis</name>
    <dbReference type="NCBI Taxonomy" id="7574"/>
    <lineage>
        <taxon>Eukaryota</taxon>
        <taxon>Metazoa</taxon>
        <taxon>Spiralia</taxon>
        <taxon>Lophotrochozoa</taxon>
        <taxon>Brachiopoda</taxon>
        <taxon>Linguliformea</taxon>
        <taxon>Lingulata</taxon>
        <taxon>Lingulida</taxon>
        <taxon>Linguloidea</taxon>
        <taxon>Lingulidae</taxon>
        <taxon>Lingula</taxon>
    </lineage>
</organism>
<dbReference type="Gene3D" id="3.40.50.720">
    <property type="entry name" value="NAD(P)-binding Rossmann-like Domain"/>
    <property type="match status" value="1"/>
</dbReference>
<dbReference type="PANTHER" id="PTHR43115">
    <property type="entry name" value="DEHYDROGENASE/REDUCTASE SDR FAMILY MEMBER 11"/>
    <property type="match status" value="1"/>
</dbReference>
<dbReference type="GO" id="GO:0016616">
    <property type="term" value="F:oxidoreductase activity, acting on the CH-OH group of donors, NAD or NADP as acceptor"/>
    <property type="evidence" value="ECO:0007669"/>
    <property type="project" value="UniProtKB-ARBA"/>
</dbReference>
<accession>A0A1S3IQL6</accession>
<dbReference type="FunFam" id="3.40.50.720:FF:000047">
    <property type="entry name" value="NADP-dependent L-serine/L-allo-threonine dehydrogenase"/>
    <property type="match status" value="1"/>
</dbReference>
<dbReference type="InterPro" id="IPR036291">
    <property type="entry name" value="NAD(P)-bd_dom_sf"/>
</dbReference>
<dbReference type="OrthoDB" id="1933717at2759"/>
<reference evidence="5" key="1">
    <citation type="submission" date="2025-08" db="UniProtKB">
        <authorList>
            <consortium name="RefSeq"/>
        </authorList>
    </citation>
    <scope>IDENTIFICATION</scope>
    <source>
        <tissue evidence="5">Gonads</tissue>
    </source>
</reference>
<dbReference type="SUPFAM" id="SSF51735">
    <property type="entry name" value="NAD(P)-binding Rossmann-fold domains"/>
    <property type="match status" value="1"/>
</dbReference>
<dbReference type="KEGG" id="lak:106166261"/>
<dbReference type="PRINTS" id="PR00081">
    <property type="entry name" value="GDHRDH"/>
</dbReference>
<keyword evidence="2" id="KW-0560">Oxidoreductase</keyword>
<dbReference type="PANTHER" id="PTHR43115:SF4">
    <property type="entry name" value="DEHYDROGENASE_REDUCTASE SDR FAMILY MEMBER 11"/>
    <property type="match status" value="1"/>
</dbReference>
<protein>
    <submittedName>
        <fullName evidence="5">Dehydrogenase/reductase SDR family member 11-like</fullName>
    </submittedName>
</protein>